<organism evidence="13 14">
    <name type="scientific">Dendrobium chrysotoxum</name>
    <name type="common">Orchid</name>
    <dbReference type="NCBI Taxonomy" id="161865"/>
    <lineage>
        <taxon>Eukaryota</taxon>
        <taxon>Viridiplantae</taxon>
        <taxon>Streptophyta</taxon>
        <taxon>Embryophyta</taxon>
        <taxon>Tracheophyta</taxon>
        <taxon>Spermatophyta</taxon>
        <taxon>Magnoliopsida</taxon>
        <taxon>Liliopsida</taxon>
        <taxon>Asparagales</taxon>
        <taxon>Orchidaceae</taxon>
        <taxon>Epidendroideae</taxon>
        <taxon>Malaxideae</taxon>
        <taxon>Dendrobiinae</taxon>
        <taxon>Dendrobium</taxon>
    </lineage>
</organism>
<dbReference type="InterPro" id="IPR050577">
    <property type="entry name" value="MAPR/NEUFC/NENF-like"/>
</dbReference>
<name>A0AAV7G0Y6_DENCH</name>
<dbReference type="PANTHER" id="PTHR10281:SF45">
    <property type="entry name" value="MEMBRANE STEROID-BINDING PROTEIN 2"/>
    <property type="match status" value="1"/>
</dbReference>
<evidence type="ECO:0000256" key="1">
    <source>
        <dbReference type="ARBA" id="ARBA00004401"/>
    </source>
</evidence>
<keyword evidence="2" id="KW-1003">Cell membrane</keyword>
<evidence type="ECO:0000256" key="5">
    <source>
        <dbReference type="ARBA" id="ARBA00022968"/>
    </source>
</evidence>
<comment type="subcellular location">
    <subcellularLocation>
        <location evidence="1">Cell membrane</location>
        <topology evidence="1">Single-pass type II membrane protein</topology>
    </subcellularLocation>
</comment>
<protein>
    <recommendedName>
        <fullName evidence="12">Cytochrome b5 heme-binding domain-containing protein</fullName>
    </recommendedName>
</protein>
<dbReference type="FunFam" id="3.10.120.10:FF:000006">
    <property type="entry name" value="Membrane steroid-binding protein 1"/>
    <property type="match status" value="1"/>
</dbReference>
<dbReference type="GO" id="GO:0005496">
    <property type="term" value="F:steroid binding"/>
    <property type="evidence" value="ECO:0007669"/>
    <property type="project" value="UniProtKB-KW"/>
</dbReference>
<evidence type="ECO:0000313" key="13">
    <source>
        <dbReference type="EMBL" id="KAH0455504.1"/>
    </source>
</evidence>
<evidence type="ECO:0000256" key="9">
    <source>
        <dbReference type="ARBA" id="ARBA00038357"/>
    </source>
</evidence>
<gene>
    <name evidence="13" type="ORF">IEQ34_015536</name>
</gene>
<dbReference type="GO" id="GO:0005886">
    <property type="term" value="C:plasma membrane"/>
    <property type="evidence" value="ECO:0007669"/>
    <property type="project" value="UniProtKB-SubCell"/>
</dbReference>
<dbReference type="Gene3D" id="3.10.120.10">
    <property type="entry name" value="Cytochrome b5-like heme/steroid binding domain"/>
    <property type="match status" value="1"/>
</dbReference>
<evidence type="ECO:0000256" key="11">
    <source>
        <dbReference type="SAM" id="Phobius"/>
    </source>
</evidence>
<evidence type="ECO:0000256" key="7">
    <source>
        <dbReference type="ARBA" id="ARBA00023121"/>
    </source>
</evidence>
<dbReference type="Pfam" id="PF00173">
    <property type="entry name" value="Cyt-b5"/>
    <property type="match status" value="1"/>
</dbReference>
<evidence type="ECO:0000256" key="8">
    <source>
        <dbReference type="ARBA" id="ARBA00023136"/>
    </source>
</evidence>
<sequence>MVVILSSASRIFLYTLFSPFRLFDSRQERSEKRNEMEVKELWATLEHAIKSYTGLSTATFFTFVAVAVAFYYVVSAYFEPAPAPRKREVEAEPVEPLPPPVQLGEITEEELIAYDGSDPKKPLLMAIKGQIYDVTQSRMFYGPGGPYALFAGKDASRALAKMSFEQKDLTGDISGLGPFELEALQDWEYKFMSKYVKVGTVKKPVPVTDGSESANASEITDVGNQTTEGISHSAESVEVSHTAESNHPPSSAEHDIETVDRDAGFEIIAEPKLEKPKADVDVAEAVAEAKIEKLKEDGVVEEDKKE</sequence>
<dbReference type="InterPro" id="IPR001199">
    <property type="entry name" value="Cyt_B5-like_heme/steroid-bd"/>
</dbReference>
<comment type="similarity">
    <text evidence="9">Belongs to the cytochrome b5 family. MAPR subfamily.</text>
</comment>
<dbReference type="SUPFAM" id="SSF55856">
    <property type="entry name" value="Cytochrome b5-like heme/steroid binding domain"/>
    <property type="match status" value="1"/>
</dbReference>
<keyword evidence="7" id="KW-0446">Lipid-binding</keyword>
<reference evidence="13 14" key="1">
    <citation type="journal article" date="2021" name="Hortic Res">
        <title>Chromosome-scale assembly of the Dendrobium chrysotoxum genome enhances the understanding of orchid evolution.</title>
        <authorList>
            <person name="Zhang Y."/>
            <person name="Zhang G.Q."/>
            <person name="Zhang D."/>
            <person name="Liu X.D."/>
            <person name="Xu X.Y."/>
            <person name="Sun W.H."/>
            <person name="Yu X."/>
            <person name="Zhu X."/>
            <person name="Wang Z.W."/>
            <person name="Zhao X."/>
            <person name="Zhong W.Y."/>
            <person name="Chen H."/>
            <person name="Yin W.L."/>
            <person name="Huang T."/>
            <person name="Niu S.C."/>
            <person name="Liu Z.J."/>
        </authorList>
    </citation>
    <scope>NUCLEOTIDE SEQUENCE [LARGE SCALE GENOMIC DNA]</scope>
    <source>
        <strain evidence="13">Lindl</strain>
    </source>
</reference>
<comment type="caution">
    <text evidence="13">The sequence shown here is derived from an EMBL/GenBank/DDBJ whole genome shotgun (WGS) entry which is preliminary data.</text>
</comment>
<keyword evidence="3" id="KW-0754">Steroid-binding</keyword>
<keyword evidence="8 11" id="KW-0472">Membrane</keyword>
<keyword evidence="6 11" id="KW-1133">Transmembrane helix</keyword>
<accession>A0AAV7G0Y6</accession>
<evidence type="ECO:0000256" key="6">
    <source>
        <dbReference type="ARBA" id="ARBA00022989"/>
    </source>
</evidence>
<keyword evidence="14" id="KW-1185">Reference proteome</keyword>
<dbReference type="Proteomes" id="UP000775213">
    <property type="component" value="Unassembled WGS sequence"/>
</dbReference>
<proteinExistence type="inferred from homology"/>
<feature type="compositionally biased region" description="Basic and acidic residues" evidence="10">
    <location>
        <begin position="252"/>
        <end position="262"/>
    </location>
</feature>
<dbReference type="SMART" id="SM01117">
    <property type="entry name" value="Cyt-b5"/>
    <property type="match status" value="1"/>
</dbReference>
<feature type="domain" description="Cytochrome b5 heme-binding" evidence="12">
    <location>
        <begin position="106"/>
        <end position="202"/>
    </location>
</feature>
<evidence type="ECO:0000256" key="4">
    <source>
        <dbReference type="ARBA" id="ARBA00022692"/>
    </source>
</evidence>
<dbReference type="PANTHER" id="PTHR10281">
    <property type="entry name" value="MEMBRANE-ASSOCIATED PROGESTERONE RECEPTOR COMPONENT-RELATED"/>
    <property type="match status" value="1"/>
</dbReference>
<feature type="region of interest" description="Disordered" evidence="10">
    <location>
        <begin position="206"/>
        <end position="262"/>
    </location>
</feature>
<feature type="compositionally biased region" description="Polar residues" evidence="10">
    <location>
        <begin position="210"/>
        <end position="234"/>
    </location>
</feature>
<evidence type="ECO:0000256" key="10">
    <source>
        <dbReference type="SAM" id="MobiDB-lite"/>
    </source>
</evidence>
<dbReference type="InterPro" id="IPR036400">
    <property type="entry name" value="Cyt_B5-like_heme/steroid_sf"/>
</dbReference>
<keyword evidence="4 11" id="KW-0812">Transmembrane</keyword>
<feature type="transmembrane region" description="Helical" evidence="11">
    <location>
        <begin position="60"/>
        <end position="78"/>
    </location>
</feature>
<evidence type="ECO:0000256" key="2">
    <source>
        <dbReference type="ARBA" id="ARBA00022475"/>
    </source>
</evidence>
<evidence type="ECO:0000256" key="3">
    <source>
        <dbReference type="ARBA" id="ARBA00022665"/>
    </source>
</evidence>
<keyword evidence="5" id="KW-0735">Signal-anchor</keyword>
<evidence type="ECO:0000313" key="14">
    <source>
        <dbReference type="Proteomes" id="UP000775213"/>
    </source>
</evidence>
<dbReference type="EMBL" id="JAGFBR010000014">
    <property type="protein sequence ID" value="KAH0455504.1"/>
    <property type="molecule type" value="Genomic_DNA"/>
</dbReference>
<dbReference type="GO" id="GO:0005783">
    <property type="term" value="C:endoplasmic reticulum"/>
    <property type="evidence" value="ECO:0007669"/>
    <property type="project" value="TreeGrafter"/>
</dbReference>
<evidence type="ECO:0000259" key="12">
    <source>
        <dbReference type="SMART" id="SM01117"/>
    </source>
</evidence>
<dbReference type="AlphaFoldDB" id="A0AAV7G0Y6"/>